<dbReference type="SMART" id="SM00382">
    <property type="entry name" value="AAA"/>
    <property type="match status" value="1"/>
</dbReference>
<dbReference type="Proteomes" id="UP000265724">
    <property type="component" value="Unassembled WGS sequence"/>
</dbReference>
<dbReference type="GO" id="GO:0005524">
    <property type="term" value="F:ATP binding"/>
    <property type="evidence" value="ECO:0007669"/>
    <property type="project" value="UniProtKB-KW"/>
</dbReference>
<keyword evidence="8" id="KW-1185">Reference proteome</keyword>
<reference evidence="8 9" key="1">
    <citation type="submission" date="2018-09" db="EMBL/GenBank/DDBJ databases">
        <title>Discovery and Ecogenomic Context for Candidatus Cryosericales, a Global Caldiserica Order Active in Thawing Permafrost.</title>
        <authorList>
            <person name="Martinez M.A."/>
            <person name="Woodcroft B.J."/>
            <person name="Ignacio Espinoza J.C."/>
            <person name="Zayed A."/>
            <person name="Singleton C.M."/>
            <person name="Boyd J."/>
            <person name="Li Y.-F."/>
            <person name="Purvine S."/>
            <person name="Maughan H."/>
            <person name="Hodgkins S.B."/>
            <person name="Anderson D."/>
            <person name="Sederholm M."/>
            <person name="Temperton B."/>
            <person name="Saleska S.R."/>
            <person name="Tyson G.W."/>
            <person name="Rich V.I."/>
        </authorList>
    </citation>
    <scope>NUCLEOTIDE SEQUENCE [LARGE SCALE GENOMIC DNA]</scope>
    <source>
        <strain evidence="7 8">SMC2</strain>
        <strain evidence="6 9">SMC3</strain>
    </source>
</reference>
<dbReference type="Gene3D" id="3.40.50.300">
    <property type="entry name" value="P-loop containing nucleotide triphosphate hydrolases"/>
    <property type="match status" value="1"/>
</dbReference>
<keyword evidence="1" id="KW-0813">Transport</keyword>
<feature type="domain" description="ABC transporter" evidence="5">
    <location>
        <begin position="6"/>
        <end position="230"/>
    </location>
</feature>
<evidence type="ECO:0000259" key="5">
    <source>
        <dbReference type="PROSITE" id="PS50893"/>
    </source>
</evidence>
<evidence type="ECO:0000313" key="9">
    <source>
        <dbReference type="Proteomes" id="UP000266042"/>
    </source>
</evidence>
<dbReference type="EMBL" id="QXIX01000055">
    <property type="protein sequence ID" value="RIE12374.1"/>
    <property type="molecule type" value="Genomic_DNA"/>
</dbReference>
<sequence>MTESAVSIKGLVKRYGSFTAVNGIDIEVGRGEVFGLLGPNGAGKTTTLECLEGMRKANGGKLRVAGCDPQSDQRELRSKLGVQLQSSSLPDSIRVGEAIALICAWHGLSERLDLIQKFEISDLLKKQYRELSAGQKRRLHLVLALLNNPDVLVLDEPTAGLDVQSRAQLHEEIRTIRLQGITVLLATHDMAEAEELCDRIAIMIHGKIAVCGTPAQVTAAGSKETRIRMRTTKGSLLPGGDIGGATFVKANDGYLEWNCRDIAPSVTELLKRVQDADDTVEDLRVERPSLEERFLELVKGVENR</sequence>
<dbReference type="AlphaFoldDB" id="A0A398DC46"/>
<dbReference type="EMBL" id="QXIW01000031">
    <property type="protein sequence ID" value="RIE12240.1"/>
    <property type="molecule type" value="Genomic_DNA"/>
</dbReference>
<keyword evidence="3 6" id="KW-0067">ATP-binding</keyword>
<accession>A0A398DC46</accession>
<dbReference type="InterPro" id="IPR003593">
    <property type="entry name" value="AAA+_ATPase"/>
</dbReference>
<dbReference type="PROSITE" id="PS50893">
    <property type="entry name" value="ABC_TRANSPORTER_2"/>
    <property type="match status" value="1"/>
</dbReference>
<keyword evidence="4" id="KW-0175">Coiled coil</keyword>
<evidence type="ECO:0000256" key="1">
    <source>
        <dbReference type="ARBA" id="ARBA00022448"/>
    </source>
</evidence>
<evidence type="ECO:0000313" key="6">
    <source>
        <dbReference type="EMBL" id="RIE12240.1"/>
    </source>
</evidence>
<dbReference type="PANTHER" id="PTHR42711:SF16">
    <property type="entry name" value="ABC TRANSPORTER ATP-BINDING PROTEIN"/>
    <property type="match status" value="1"/>
</dbReference>
<organism evidence="6 9">
    <name type="scientific">Candidatus Cryosericum hinesii</name>
    <dbReference type="NCBI Taxonomy" id="2290915"/>
    <lineage>
        <taxon>Bacteria</taxon>
        <taxon>Pseudomonadati</taxon>
        <taxon>Caldisericota/Cryosericota group</taxon>
        <taxon>Candidatus Cryosericota</taxon>
        <taxon>Candidatus Cryosericia</taxon>
        <taxon>Candidatus Cryosericales</taxon>
        <taxon>Candidatus Cryosericaceae</taxon>
        <taxon>Candidatus Cryosericum</taxon>
    </lineage>
</organism>
<evidence type="ECO:0000313" key="7">
    <source>
        <dbReference type="EMBL" id="RIE12374.1"/>
    </source>
</evidence>
<gene>
    <name evidence="7" type="ORF">SMC2_07155</name>
    <name evidence="6" type="ORF">SMC3_07545</name>
</gene>
<keyword evidence="2" id="KW-0547">Nucleotide-binding</keyword>
<evidence type="ECO:0000256" key="2">
    <source>
        <dbReference type="ARBA" id="ARBA00022741"/>
    </source>
</evidence>
<dbReference type="Proteomes" id="UP000266042">
    <property type="component" value="Unassembled WGS sequence"/>
</dbReference>
<comment type="caution">
    <text evidence="6">The sequence shown here is derived from an EMBL/GenBank/DDBJ whole genome shotgun (WGS) entry which is preliminary data.</text>
</comment>
<feature type="coiled-coil region" evidence="4">
    <location>
        <begin position="266"/>
        <end position="293"/>
    </location>
</feature>
<protein>
    <submittedName>
        <fullName evidence="6">ABC transporter ATP-binding protein</fullName>
    </submittedName>
</protein>
<dbReference type="InterPro" id="IPR003439">
    <property type="entry name" value="ABC_transporter-like_ATP-bd"/>
</dbReference>
<evidence type="ECO:0000313" key="8">
    <source>
        <dbReference type="Proteomes" id="UP000265724"/>
    </source>
</evidence>
<proteinExistence type="predicted"/>
<dbReference type="Pfam" id="PF00005">
    <property type="entry name" value="ABC_tran"/>
    <property type="match status" value="1"/>
</dbReference>
<dbReference type="PANTHER" id="PTHR42711">
    <property type="entry name" value="ABC TRANSPORTER ATP-BINDING PROTEIN"/>
    <property type="match status" value="1"/>
</dbReference>
<evidence type="ECO:0000256" key="4">
    <source>
        <dbReference type="SAM" id="Coils"/>
    </source>
</evidence>
<dbReference type="RefSeq" id="WP_119087214.1">
    <property type="nucleotide sequence ID" value="NZ_QXIV01000020.1"/>
</dbReference>
<dbReference type="InterPro" id="IPR027417">
    <property type="entry name" value="P-loop_NTPase"/>
</dbReference>
<dbReference type="SUPFAM" id="SSF52540">
    <property type="entry name" value="P-loop containing nucleoside triphosphate hydrolases"/>
    <property type="match status" value="1"/>
</dbReference>
<dbReference type="CDD" id="cd03230">
    <property type="entry name" value="ABC_DR_subfamily_A"/>
    <property type="match status" value="1"/>
</dbReference>
<evidence type="ECO:0000256" key="3">
    <source>
        <dbReference type="ARBA" id="ARBA00022840"/>
    </source>
</evidence>
<dbReference type="InterPro" id="IPR050763">
    <property type="entry name" value="ABC_transporter_ATP-binding"/>
</dbReference>
<name>A0A398DC46_9BACT</name>
<dbReference type="GO" id="GO:0016887">
    <property type="term" value="F:ATP hydrolysis activity"/>
    <property type="evidence" value="ECO:0007669"/>
    <property type="project" value="InterPro"/>
</dbReference>